<dbReference type="SUPFAM" id="SSF52113">
    <property type="entry name" value="BRCT domain"/>
    <property type="match status" value="1"/>
</dbReference>
<keyword evidence="7" id="KW-0237">DNA synthesis</keyword>
<feature type="region of interest" description="Disordered" evidence="17">
    <location>
        <begin position="1341"/>
        <end position="1365"/>
    </location>
</feature>
<feature type="region of interest" description="Disordered" evidence="17">
    <location>
        <begin position="1057"/>
        <end position="1110"/>
    </location>
</feature>
<feature type="compositionally biased region" description="Basic and acidic residues" evidence="17">
    <location>
        <begin position="299"/>
        <end position="315"/>
    </location>
</feature>
<feature type="region of interest" description="Disordered" evidence="17">
    <location>
        <begin position="123"/>
        <end position="145"/>
    </location>
</feature>
<protein>
    <recommendedName>
        <fullName evidence="5">DNA polymerase kappa</fullName>
        <ecNumber evidence="4">2.7.7.7</ecNumber>
    </recommendedName>
</protein>
<feature type="compositionally biased region" description="Basic and acidic residues" evidence="17">
    <location>
        <begin position="335"/>
        <end position="347"/>
    </location>
</feature>
<dbReference type="PANTHER" id="PTHR45990">
    <property type="entry name" value="DNA REPAIR PROTEIN REV1"/>
    <property type="match status" value="1"/>
</dbReference>
<dbReference type="InterPro" id="IPR043128">
    <property type="entry name" value="Rev_trsase/Diguanyl_cyclase"/>
</dbReference>
<evidence type="ECO:0000313" key="21">
    <source>
        <dbReference type="Proteomes" id="UP001497392"/>
    </source>
</evidence>
<keyword evidence="8" id="KW-0808">Transferase</keyword>
<comment type="cofactor">
    <cofactor evidence="1">
        <name>Mg(2+)</name>
        <dbReference type="ChEBI" id="CHEBI:18420"/>
    </cofactor>
</comment>
<dbReference type="Gene3D" id="3.40.1170.60">
    <property type="match status" value="1"/>
</dbReference>
<evidence type="ECO:0000256" key="4">
    <source>
        <dbReference type="ARBA" id="ARBA00012417"/>
    </source>
</evidence>
<dbReference type="Pfam" id="PF11799">
    <property type="entry name" value="IMS_C"/>
    <property type="match status" value="1"/>
</dbReference>
<accession>A0ABP1G604</accession>
<dbReference type="Pfam" id="PF21999">
    <property type="entry name" value="IMS_HHH_1"/>
    <property type="match status" value="1"/>
</dbReference>
<dbReference type="InterPro" id="IPR036420">
    <property type="entry name" value="BRCT_dom_sf"/>
</dbReference>
<evidence type="ECO:0000256" key="14">
    <source>
        <dbReference type="ARBA" id="ARBA00023125"/>
    </source>
</evidence>
<keyword evidence="6" id="KW-0963">Cytoplasm</keyword>
<evidence type="ECO:0000256" key="9">
    <source>
        <dbReference type="ARBA" id="ARBA00022695"/>
    </source>
</evidence>
<evidence type="ECO:0000259" key="18">
    <source>
        <dbReference type="PROSITE" id="PS50172"/>
    </source>
</evidence>
<feature type="region of interest" description="Disordered" evidence="17">
    <location>
        <begin position="1523"/>
        <end position="1565"/>
    </location>
</feature>
<feature type="compositionally biased region" description="Polar residues" evidence="17">
    <location>
        <begin position="129"/>
        <end position="140"/>
    </location>
</feature>
<evidence type="ECO:0000256" key="3">
    <source>
        <dbReference type="ARBA" id="ARBA00010945"/>
    </source>
</evidence>
<evidence type="ECO:0000256" key="7">
    <source>
        <dbReference type="ARBA" id="ARBA00022634"/>
    </source>
</evidence>
<feature type="compositionally biased region" description="Polar residues" evidence="17">
    <location>
        <begin position="1087"/>
        <end position="1096"/>
    </location>
</feature>
<dbReference type="PROSITE" id="PS50172">
    <property type="entry name" value="BRCT"/>
    <property type="match status" value="1"/>
</dbReference>
<comment type="subcellular location">
    <subcellularLocation>
        <location evidence="2">Cytoplasm</location>
    </subcellularLocation>
</comment>
<feature type="region of interest" description="Disordered" evidence="17">
    <location>
        <begin position="931"/>
        <end position="1014"/>
    </location>
</feature>
<dbReference type="InterPro" id="IPR043502">
    <property type="entry name" value="DNA/RNA_pol_sf"/>
</dbReference>
<evidence type="ECO:0000256" key="1">
    <source>
        <dbReference type="ARBA" id="ARBA00001946"/>
    </source>
</evidence>
<dbReference type="InterPro" id="IPR001357">
    <property type="entry name" value="BRCT_dom"/>
</dbReference>
<evidence type="ECO:0000256" key="13">
    <source>
        <dbReference type="ARBA" id="ARBA00022842"/>
    </source>
</evidence>
<feature type="compositionally biased region" description="Low complexity" evidence="17">
    <location>
        <begin position="402"/>
        <end position="411"/>
    </location>
</feature>
<evidence type="ECO:0000256" key="17">
    <source>
        <dbReference type="SAM" id="MobiDB-lite"/>
    </source>
</evidence>
<dbReference type="InterPro" id="IPR022880">
    <property type="entry name" value="DNApol_IV"/>
</dbReference>
<evidence type="ECO:0000256" key="12">
    <source>
        <dbReference type="ARBA" id="ARBA00022763"/>
    </source>
</evidence>
<dbReference type="Gene3D" id="3.40.50.10190">
    <property type="entry name" value="BRCT domain"/>
    <property type="match status" value="1"/>
</dbReference>
<gene>
    <name evidence="20" type="primary">g10131</name>
    <name evidence="20" type="ORF">VP750_LOCUS9118</name>
</gene>
<name>A0ABP1G604_9CHLO</name>
<dbReference type="CDD" id="cd17719">
    <property type="entry name" value="BRCT_Rev1"/>
    <property type="match status" value="1"/>
</dbReference>
<evidence type="ECO:0000259" key="19">
    <source>
        <dbReference type="PROSITE" id="PS50173"/>
    </source>
</evidence>
<feature type="compositionally biased region" description="Basic and acidic residues" evidence="17">
    <location>
        <begin position="247"/>
        <end position="256"/>
    </location>
</feature>
<dbReference type="PANTHER" id="PTHR45990:SF1">
    <property type="entry name" value="DNA REPAIR PROTEIN REV1"/>
    <property type="match status" value="1"/>
</dbReference>
<keyword evidence="12" id="KW-0227">DNA damage</keyword>
<feature type="region of interest" description="Disordered" evidence="17">
    <location>
        <begin position="383"/>
        <end position="422"/>
    </location>
</feature>
<dbReference type="Gene3D" id="1.10.150.20">
    <property type="entry name" value="5' to 3' exonuclease, C-terminal subdomain"/>
    <property type="match status" value="1"/>
</dbReference>
<feature type="compositionally biased region" description="Pro residues" evidence="17">
    <location>
        <begin position="940"/>
        <end position="951"/>
    </location>
</feature>
<organism evidence="20 21">
    <name type="scientific">Coccomyxa viridis</name>
    <dbReference type="NCBI Taxonomy" id="1274662"/>
    <lineage>
        <taxon>Eukaryota</taxon>
        <taxon>Viridiplantae</taxon>
        <taxon>Chlorophyta</taxon>
        <taxon>core chlorophytes</taxon>
        <taxon>Trebouxiophyceae</taxon>
        <taxon>Trebouxiophyceae incertae sedis</taxon>
        <taxon>Coccomyxaceae</taxon>
        <taxon>Coccomyxa</taxon>
    </lineage>
</organism>
<dbReference type="EC" id="2.7.7.7" evidence="4"/>
<dbReference type="Proteomes" id="UP001497392">
    <property type="component" value="Unassembled WGS sequence"/>
</dbReference>
<keyword evidence="21" id="KW-1185">Reference proteome</keyword>
<dbReference type="SUPFAM" id="SSF100879">
    <property type="entry name" value="Lesion bypass DNA polymerase (Y-family), little finger domain"/>
    <property type="match status" value="1"/>
</dbReference>
<dbReference type="InterPro" id="IPR053848">
    <property type="entry name" value="IMS_HHH_1"/>
</dbReference>
<dbReference type="Pfam" id="PF00533">
    <property type="entry name" value="BRCT"/>
    <property type="match status" value="1"/>
</dbReference>
<evidence type="ECO:0000256" key="2">
    <source>
        <dbReference type="ARBA" id="ARBA00004496"/>
    </source>
</evidence>
<evidence type="ECO:0000256" key="11">
    <source>
        <dbReference type="ARBA" id="ARBA00022723"/>
    </source>
</evidence>
<dbReference type="SUPFAM" id="SSF56672">
    <property type="entry name" value="DNA/RNA polymerases"/>
    <property type="match status" value="1"/>
</dbReference>
<feature type="region of interest" description="Disordered" evidence="17">
    <location>
        <begin position="183"/>
        <end position="203"/>
    </location>
</feature>
<keyword evidence="14" id="KW-0238">DNA-binding</keyword>
<dbReference type="InterPro" id="IPR017961">
    <property type="entry name" value="DNA_pol_Y-fam_little_finger"/>
</dbReference>
<feature type="domain" description="UmuC" evidence="19">
    <location>
        <begin position="530"/>
        <end position="709"/>
    </location>
</feature>
<dbReference type="SMART" id="SM00292">
    <property type="entry name" value="BRCT"/>
    <property type="match status" value="1"/>
</dbReference>
<keyword evidence="15" id="KW-0234">DNA repair</keyword>
<evidence type="ECO:0000256" key="16">
    <source>
        <dbReference type="ARBA" id="ARBA00049244"/>
    </source>
</evidence>
<dbReference type="EMBL" id="CAXHTA020000017">
    <property type="protein sequence ID" value="CAL5227212.1"/>
    <property type="molecule type" value="Genomic_DNA"/>
</dbReference>
<dbReference type="PROSITE" id="PS50173">
    <property type="entry name" value="UMUC"/>
    <property type="match status" value="1"/>
</dbReference>
<keyword evidence="10" id="KW-0235">DNA replication</keyword>
<comment type="catalytic activity">
    <reaction evidence="16">
        <text>DNA(n) + a 2'-deoxyribonucleoside 5'-triphosphate = DNA(n+1) + diphosphate</text>
        <dbReference type="Rhea" id="RHEA:22508"/>
        <dbReference type="Rhea" id="RHEA-COMP:17339"/>
        <dbReference type="Rhea" id="RHEA-COMP:17340"/>
        <dbReference type="ChEBI" id="CHEBI:33019"/>
        <dbReference type="ChEBI" id="CHEBI:61560"/>
        <dbReference type="ChEBI" id="CHEBI:173112"/>
        <dbReference type="EC" id="2.7.7.7"/>
    </reaction>
</comment>
<sequence>MQQKNEKLYEQFEEQQQAAGGEEESIFKGVCIFVNGFTRPSHLELKQIMARYGGFFVNYMNKDVTHIICANLPDSKLKLKERVKERDPKPVLLPEWITDSVAAGYRLPLEDYSLSRIRDRPGQKALTGFTPQKATRSTAEVQAAPSMGLPKVAELQESQLLDLEGAQRRPTLDLSLDSFEQRSWHEGHQGPDEGPAQRPPGSLAGLVGLAKKLQQAQDARLQGPGEQIYQQHEDGAKLQAHSPSAARSDELQQDKQNQRVFADNSIATPHHNTGNVDSGQAKLTEAPQEEFQRQNRSPEAARHETGFPFDPERVESAGLSQDGPLNLQKASLEPGHPEPKPEQAELLKHGQSSALGADGTEQQPSKGHEGQIMECAGGDVSAEQRQTPAAASMREIDGAGSAAAQALQRAQPQPPDSGTLAESGACIEQRPFAQQPSRHLDINMPMEVLAQDTSQQGAELYAMKARQRCDLLRGPPRSSRDDPAFQRTYFSASRLHFIGSWKARNEALLLGMVNEGPKPSTPPRGGSRTIVHVDMDCFFASVAALGVPALQGKPLCVSHSASKQGAGEVSSANYEARAFGVRAEMFIGEARRLCPDLIVMPYEFDKYEDISDKVYKMLMEISSSVQPISCDEAFVDITGLGDPDQIVRQLRGRIVAATGINASAGIGPNMLLARLATKRAKPNGQVNINPSQADEELLKLNVGDLPGVGWQMQKKLEKLGLPSVADVRNSRRELLQRELGAKSGSMVWEFAHGQDSRLVEAPQARKSIGAQVYYGVRLDGDADADKFLDDLAGHLSVRLVEAGVKGRHLTLKIKRKKAGAPEPIKFLGHGPCDDYSRSVTLPRFVASPSDIAKEAKLLLKMLAIPPQELRGVGLAMAKLDSDKSSAGARTSSGAPAKGAAAPATVYNPRVDTLYESFFNLPAVKAALPPEAPEHAAQEPPKLPGRKPPGSRPAPKHGDVLNMLSRSGKKASEDAGGSAASAPTLSKSGPASEPAAGSTRNTYTGPLISRAGKRGSTAAFSSTAMAKAAAEDVRQADSAALYPAQPAYRQASVMDLLNRPQSGSSRPLGDAQAYASRHAPDDGHHMLQPQSVHQPWSSAALDEGRAVGGAPAVQGGLASDLGSALAGQSPDRLASPFLAHTDAIVPMGELRSDQPFTSNMLPSDLQPEECDSPSGQQKFLPVPATFAAPGTEADHHPVSNAEVMDGEQSAPRVGLPDAQPFQAELSAEGGDIAGSGGAANEAAQAGQQSRNQLAEIDAATWAKLPANVQASVLAGETVNLEAAMLMPDAAGLALQMQHADERLSATPIQALPPASALDLDVLDALPLHLKRELERAYGVGAMKSPPKRRRGGSTVVIGRPPKRQRPLTETFKSPIKARVAVGKLTMSQVDPAVFAELPPELAAELAAALPPSHASFFSVGNIPPDPGSPLPSGTDAAAAAQHDIKAKAAAKKLRQRTLGPDEDVRQVWQSLESVLEELDQQCWSEDESEVMAAEPEAAPPRHASILLNTFCPADTTASGMEVSEDLAHNSTSDKGPQPEAGASMDASPPKVDVAAPGYGEEGSPGQKRAPVLVRLGSVCEVILQWGRSLVASNLESLQFLLLRLRSAARHYKVFAAQLEAVSAALEADVLEQYGGRISLRASLFR</sequence>
<dbReference type="InterPro" id="IPR036775">
    <property type="entry name" value="DNA_pol_Y-fam_lit_finger_sf"/>
</dbReference>
<proteinExistence type="inferred from homology"/>
<comment type="similarity">
    <text evidence="3">Belongs to the DNA polymerase type-Y family.</text>
</comment>
<comment type="caution">
    <text evidence="20">The sequence shown here is derived from an EMBL/GenBank/DDBJ whole genome shotgun (WGS) entry which is preliminary data.</text>
</comment>
<evidence type="ECO:0000313" key="20">
    <source>
        <dbReference type="EMBL" id="CAL5227212.1"/>
    </source>
</evidence>
<keyword evidence="11" id="KW-0479">Metal-binding</keyword>
<evidence type="ECO:0000256" key="10">
    <source>
        <dbReference type="ARBA" id="ARBA00022705"/>
    </source>
</evidence>
<evidence type="ECO:0000256" key="6">
    <source>
        <dbReference type="ARBA" id="ARBA00022490"/>
    </source>
</evidence>
<reference evidence="20 21" key="1">
    <citation type="submission" date="2024-06" db="EMBL/GenBank/DDBJ databases">
        <authorList>
            <person name="Kraege A."/>
            <person name="Thomma B."/>
        </authorList>
    </citation>
    <scope>NUCLEOTIDE SEQUENCE [LARGE SCALE GENOMIC DNA]</scope>
</reference>
<dbReference type="Gene3D" id="3.30.1490.100">
    <property type="entry name" value="DNA polymerase, Y-family, little finger domain"/>
    <property type="match status" value="1"/>
</dbReference>
<dbReference type="InterPro" id="IPR001126">
    <property type="entry name" value="UmuC"/>
</dbReference>
<feature type="domain" description="BRCT" evidence="18">
    <location>
        <begin position="22"/>
        <end position="114"/>
    </location>
</feature>
<keyword evidence="13" id="KW-0460">Magnesium</keyword>
<evidence type="ECO:0000256" key="5">
    <source>
        <dbReference type="ARBA" id="ARBA00016178"/>
    </source>
</evidence>
<feature type="region of interest" description="Disordered" evidence="17">
    <location>
        <begin position="232"/>
        <end position="256"/>
    </location>
</feature>
<feature type="region of interest" description="Disordered" evidence="17">
    <location>
        <begin position="285"/>
        <end position="347"/>
    </location>
</feature>
<dbReference type="Gene3D" id="3.30.70.270">
    <property type="match status" value="1"/>
</dbReference>
<dbReference type="Pfam" id="PF00817">
    <property type="entry name" value="IMS"/>
    <property type="match status" value="1"/>
</dbReference>
<dbReference type="HAMAP" id="MF_01113">
    <property type="entry name" value="DNApol_IV"/>
    <property type="match status" value="1"/>
</dbReference>
<keyword evidence="9" id="KW-0548">Nucleotidyltransferase</keyword>
<evidence type="ECO:0000256" key="15">
    <source>
        <dbReference type="ARBA" id="ARBA00023204"/>
    </source>
</evidence>
<evidence type="ECO:0000256" key="8">
    <source>
        <dbReference type="ARBA" id="ARBA00022679"/>
    </source>
</evidence>